<dbReference type="EMBL" id="FUXA01000008">
    <property type="protein sequence ID" value="SJZ74194.1"/>
    <property type="molecule type" value="Genomic_DNA"/>
</dbReference>
<dbReference type="InterPro" id="IPR001633">
    <property type="entry name" value="EAL_dom"/>
</dbReference>
<dbReference type="Pfam" id="PF13377">
    <property type="entry name" value="Peripla_BP_3"/>
    <property type="match status" value="1"/>
</dbReference>
<evidence type="ECO:0000313" key="6">
    <source>
        <dbReference type="Proteomes" id="UP000189857"/>
    </source>
</evidence>
<keyword evidence="6" id="KW-1185">Reference proteome</keyword>
<dbReference type="InterPro" id="IPR046335">
    <property type="entry name" value="LacI/GalR-like_sensor"/>
</dbReference>
<dbReference type="InterPro" id="IPR028082">
    <property type="entry name" value="Peripla_BP_I"/>
</dbReference>
<dbReference type="InterPro" id="IPR050706">
    <property type="entry name" value="Cyclic-di-GMP_PDE-like"/>
</dbReference>
<keyword evidence="3" id="KW-0804">Transcription</keyword>
<dbReference type="Gene3D" id="3.40.50.2300">
    <property type="match status" value="2"/>
</dbReference>
<keyword evidence="2" id="KW-0238">DNA-binding</keyword>
<dbReference type="PROSITE" id="PS50883">
    <property type="entry name" value="EAL"/>
    <property type="match status" value="1"/>
</dbReference>
<feature type="domain" description="EAL" evidence="4">
    <location>
        <begin position="495"/>
        <end position="740"/>
    </location>
</feature>
<reference evidence="5 6" key="1">
    <citation type="submission" date="2017-02" db="EMBL/GenBank/DDBJ databases">
        <authorList>
            <person name="Peterson S.W."/>
        </authorList>
    </citation>
    <scope>NUCLEOTIDE SEQUENCE [LARGE SCALE GENOMIC DNA]</scope>
    <source>
        <strain evidence="5 6">ATCC 17233</strain>
    </source>
</reference>
<accession>A0A1T4N4V8</accession>
<dbReference type="InterPro" id="IPR035919">
    <property type="entry name" value="EAL_sf"/>
</dbReference>
<evidence type="ECO:0000313" key="5">
    <source>
        <dbReference type="EMBL" id="SJZ74194.1"/>
    </source>
</evidence>
<evidence type="ECO:0000256" key="3">
    <source>
        <dbReference type="ARBA" id="ARBA00023163"/>
    </source>
</evidence>
<sequence>MGGRKRLALFVGQPEEDFQRRFIEGFAKEAFEFGMDVCVFSMFKKYQDTASREKGDSNIFTLANPDFFDGIVILKDTIQSEDAAEELEQRIKDTYDKPVLVVDKESKYFKSVYINGYDPMVQLTNHLIEDHGVKDIAFLAGKSWHRHSNERLSAFLESMRSHKLNVTDDRIIEGDFWYTSGEQCLLSLINSNKPLPEAIICANDQMAIGLCKALTDRGYRVPEDILIVGADSIIEGQTSPRSLTSYLSPASELGAFSVECLFDLKAKRLLRKFEGKSRALFGESCGCFNKNMPTYNLKRDEWDTDISSEGFESVNNTMFENLLLQTNINDYISSVYSYAYQIKDADCFHLCLVSSLKYLNQNEVYIPKNEGYPKKMVHAIRYNRNNLDNLVSMDDTFETSEMLPDIYVRKDEPYIYYFNPVFFEDRCFGYAVVGFCNKPKTYDENYRRWINLVSGGLEVLRRHSTMDMVKEQIYKLRTGKFMKTSEVYENLSTDDKKKYETVKDILDNNLLKYNFQPIVSAVDGSIYSYEALMRSTTREPIPPLVILKFAGMMDRLSDVETATFRNVLNIIEKSKQKINGAKIFINSIPGISVKDIDELEKNLSEHCDTVVVELTEEAELSEEELDNLKEFYERNNIEIAIDDYGTGYSNVSNLLRYVPNYVKIDRSLLSDIQNKPQKEHFVREIINFCHDNGIKALAEGVETSEELRTVIHLGVDLIQGYYTAKPAENFLEHIDEKKISEIKSYHQERSDGKVKSIYVAGKTNRISLLNLSNDGCTDIVIGREGMVYNDVTIVGMPSHKTDIHIRIEPRYSGRVTLENVYLSNVKNRPCIEVGEHAELVLAIEGDNILDNAGIMVPESSKFTLEGNGNMTITLNSKDYFGIGNDMKSRHGELRFLHAGKLNIYGYGTNGVGIGSGLGGVIKIKGGQFGITLNGIKSVGVGNLEGHTDCLVKSCAFEAELSVSKGVGIGSLTKDALVRVEKTSVKINGDAKEFVGMGTLGGEVGEVFINDSYAEFNIRSENSTCMGAYNASSKIDIEIASLRAESVGKEAFIFGGINGDTEVSEVSLISVDTRIELHNAIGKDSMIEDDKFKIVNGKFKVMVNGERIERELIYKF</sequence>
<dbReference type="Pfam" id="PF00563">
    <property type="entry name" value="EAL"/>
    <property type="match status" value="1"/>
</dbReference>
<dbReference type="OrthoDB" id="9813903at2"/>
<dbReference type="CDD" id="cd01948">
    <property type="entry name" value="EAL"/>
    <property type="match status" value="1"/>
</dbReference>
<gene>
    <name evidence="5" type="ORF">SAMN02745110_01476</name>
</gene>
<protein>
    <submittedName>
        <fullName evidence="5">EAL domain, c-di-GMP-specific phosphodiesterase class I (Or its enzymatically inactive variant)</fullName>
    </submittedName>
</protein>
<dbReference type="Proteomes" id="UP000189857">
    <property type="component" value="Unassembled WGS sequence"/>
</dbReference>
<dbReference type="GO" id="GO:0071111">
    <property type="term" value="F:cyclic-guanylate-specific phosphodiesterase activity"/>
    <property type="evidence" value="ECO:0007669"/>
    <property type="project" value="InterPro"/>
</dbReference>
<dbReference type="AlphaFoldDB" id="A0A1T4N4V8"/>
<keyword evidence="1" id="KW-0805">Transcription regulation</keyword>
<dbReference type="SMART" id="SM00052">
    <property type="entry name" value="EAL"/>
    <property type="match status" value="1"/>
</dbReference>
<proteinExistence type="predicted"/>
<dbReference type="RefSeq" id="WP_078787310.1">
    <property type="nucleotide sequence ID" value="NZ_FMTO01000007.1"/>
</dbReference>
<dbReference type="CDD" id="cd06267">
    <property type="entry name" value="PBP1_LacI_sugar_binding-like"/>
    <property type="match status" value="1"/>
</dbReference>
<name>A0A1T4N4V8_9FIRM</name>
<evidence type="ECO:0000256" key="1">
    <source>
        <dbReference type="ARBA" id="ARBA00023015"/>
    </source>
</evidence>
<dbReference type="GO" id="GO:0003677">
    <property type="term" value="F:DNA binding"/>
    <property type="evidence" value="ECO:0007669"/>
    <property type="project" value="UniProtKB-KW"/>
</dbReference>
<dbReference type="Gene3D" id="3.20.20.450">
    <property type="entry name" value="EAL domain"/>
    <property type="match status" value="1"/>
</dbReference>
<dbReference type="PANTHER" id="PTHR33121:SF76">
    <property type="entry name" value="SIGNALING PROTEIN"/>
    <property type="match status" value="1"/>
</dbReference>
<dbReference type="SUPFAM" id="SSF141868">
    <property type="entry name" value="EAL domain-like"/>
    <property type="match status" value="1"/>
</dbReference>
<dbReference type="SUPFAM" id="SSF53822">
    <property type="entry name" value="Periplasmic binding protein-like I"/>
    <property type="match status" value="1"/>
</dbReference>
<evidence type="ECO:0000256" key="2">
    <source>
        <dbReference type="ARBA" id="ARBA00023125"/>
    </source>
</evidence>
<organism evidence="5 6">
    <name type="scientific">Eubacterium ruminantium</name>
    <dbReference type="NCBI Taxonomy" id="42322"/>
    <lineage>
        <taxon>Bacteria</taxon>
        <taxon>Bacillati</taxon>
        <taxon>Bacillota</taxon>
        <taxon>Clostridia</taxon>
        <taxon>Eubacteriales</taxon>
        <taxon>Eubacteriaceae</taxon>
        <taxon>Eubacterium</taxon>
    </lineage>
</organism>
<evidence type="ECO:0000259" key="4">
    <source>
        <dbReference type="PROSITE" id="PS50883"/>
    </source>
</evidence>
<dbReference type="PANTHER" id="PTHR33121">
    <property type="entry name" value="CYCLIC DI-GMP PHOSPHODIESTERASE PDEF"/>
    <property type="match status" value="1"/>
</dbReference>